<keyword evidence="3 6" id="KW-0812">Transmembrane</keyword>
<comment type="subcellular location">
    <subcellularLocation>
        <location evidence="1">Cell membrane</location>
        <topology evidence="1">Multi-pass membrane protein</topology>
    </subcellularLocation>
</comment>
<evidence type="ECO:0000313" key="7">
    <source>
        <dbReference type="EMBL" id="XBO43317.1"/>
    </source>
</evidence>
<feature type="transmembrane region" description="Helical" evidence="6">
    <location>
        <begin position="112"/>
        <end position="130"/>
    </location>
</feature>
<evidence type="ECO:0000256" key="2">
    <source>
        <dbReference type="ARBA" id="ARBA00022475"/>
    </source>
</evidence>
<dbReference type="EMBL" id="CP157483">
    <property type="protein sequence ID" value="XBO43317.1"/>
    <property type="molecule type" value="Genomic_DNA"/>
</dbReference>
<evidence type="ECO:0000256" key="5">
    <source>
        <dbReference type="ARBA" id="ARBA00023136"/>
    </source>
</evidence>
<dbReference type="InterPro" id="IPR010343">
    <property type="entry name" value="ArAE_1"/>
</dbReference>
<keyword evidence="5 6" id="KW-0472">Membrane</keyword>
<dbReference type="AlphaFoldDB" id="A0AAU7JSU5"/>
<name>A0AAU7JSU5_9MICO</name>
<evidence type="ECO:0000256" key="6">
    <source>
        <dbReference type="SAM" id="Phobius"/>
    </source>
</evidence>
<sequence length="148" mass="15962">MDEPARDEPENFVGRARAVVSSWWTSAGQALRVAGPQRDAALLMGKAALATVIAWQFAVLVLHSPSPFYAPMAALLVVDKTMVRSLGASAQRVVAVVVGMSAAWLVGTTLGVHWWSMLPVIYLALLIARWKRLGDHGIQVPTMVLLSC</sequence>
<protein>
    <submittedName>
        <fullName evidence="7">Aromatic acid exporter family protein</fullName>
    </submittedName>
</protein>
<dbReference type="GO" id="GO:0005886">
    <property type="term" value="C:plasma membrane"/>
    <property type="evidence" value="ECO:0007669"/>
    <property type="project" value="UniProtKB-SubCell"/>
</dbReference>
<accession>A0AAU7JSU5</accession>
<proteinExistence type="predicted"/>
<gene>
    <name evidence="7" type="ORF">ABEG17_17380</name>
</gene>
<keyword evidence="2" id="KW-1003">Cell membrane</keyword>
<evidence type="ECO:0000256" key="1">
    <source>
        <dbReference type="ARBA" id="ARBA00004651"/>
    </source>
</evidence>
<dbReference type="Pfam" id="PF06081">
    <property type="entry name" value="ArAE_1"/>
    <property type="match status" value="1"/>
</dbReference>
<evidence type="ECO:0000256" key="4">
    <source>
        <dbReference type="ARBA" id="ARBA00022989"/>
    </source>
</evidence>
<reference evidence="7" key="1">
    <citation type="submission" date="2024-05" db="EMBL/GenBank/DDBJ databases">
        <authorList>
            <person name="Kim S."/>
            <person name="Heo J."/>
            <person name="Choi H."/>
            <person name="Choi Y."/>
            <person name="Kwon S.-W."/>
            <person name="Kim Y."/>
        </authorList>
    </citation>
    <scope>NUCLEOTIDE SEQUENCE</scope>
    <source>
        <strain evidence="7">KACC 23699</strain>
    </source>
</reference>
<keyword evidence="4 6" id="KW-1133">Transmembrane helix</keyword>
<dbReference type="RefSeq" id="WP_406830748.1">
    <property type="nucleotide sequence ID" value="NZ_CP157483.1"/>
</dbReference>
<evidence type="ECO:0000256" key="3">
    <source>
        <dbReference type="ARBA" id="ARBA00022692"/>
    </source>
</evidence>
<organism evidence="7">
    <name type="scientific">Pedococcus sp. KACC 23699</name>
    <dbReference type="NCBI Taxonomy" id="3149228"/>
    <lineage>
        <taxon>Bacteria</taxon>
        <taxon>Bacillati</taxon>
        <taxon>Actinomycetota</taxon>
        <taxon>Actinomycetes</taxon>
        <taxon>Micrococcales</taxon>
        <taxon>Intrasporangiaceae</taxon>
        <taxon>Pedococcus</taxon>
    </lineage>
</organism>